<dbReference type="SUPFAM" id="SSF82708">
    <property type="entry name" value="R3H domain"/>
    <property type="match status" value="1"/>
</dbReference>
<dbReference type="PANTHER" id="PTHR15092:SF22">
    <property type="entry name" value="POLY(A)-SPECIFIC RIBONUCLEASE PNLDC1"/>
    <property type="match status" value="1"/>
</dbReference>
<dbReference type="Gene3D" id="3.30.420.10">
    <property type="entry name" value="Ribonuclease H-like superfamily/Ribonuclease H"/>
    <property type="match status" value="2"/>
</dbReference>
<dbReference type="Proteomes" id="UP001479436">
    <property type="component" value="Unassembled WGS sequence"/>
</dbReference>
<protein>
    <submittedName>
        <fullName evidence="2">Uncharacterized protein</fullName>
    </submittedName>
</protein>
<dbReference type="SUPFAM" id="SSF53098">
    <property type="entry name" value="Ribonuclease H-like"/>
    <property type="match status" value="1"/>
</dbReference>
<sequence>MEVLRGTLDSQLPLIEKAIEEASFISFDAEFSGLHSNSSLRSHPLDDLQTRYEKYRKNAQEFLVVQFGLTCFKWNGLEDEESFQAKPFNFYVFPTTTTGRAQLDRVFVSQSSGLDFLAKHGFDFNKWVYQGIPYMTVQEEKVYVEKKMRELNGNMPDVQVDENCQAFVNELCQNVDEWLTSGQDNYLNIDVSNGYRRRLVYQEVRNRYGPELVAEGRQGFIKISKTSNESRTKLKEEKVKLFEHDVQRAIGFRKIIDLICKSKKPIVGHNMFLDLCMIYEQFFEPLPERFEDFQKKIHEVFPSLYDTKHLASRILGLETSFGDSSLSELISRVKGPAFTSPNIQIHYEHPRYWSDSYFHEAGYDAYCTGFVFLKLCGYLVSKNPNYASKIEEKKSKLESNAEHVYDYEDLPPVDDRNWDYAAGCNIAPGKCSSPPFEIFQIPDIVKEENRLHLVKSDIDSFSLEEPNPMCLEKPHVFYVKIAKPIPDNFSPKLLTQQLYKPYGNVFVYSLQENQYFLTFKNVVGLEEVQKILNDTSGLKVEMLSYRNYVENKADLL</sequence>
<dbReference type="EMBL" id="JASJQH010000662">
    <property type="protein sequence ID" value="KAK9763357.1"/>
    <property type="molecule type" value="Genomic_DNA"/>
</dbReference>
<evidence type="ECO:0000313" key="3">
    <source>
        <dbReference type="Proteomes" id="UP001479436"/>
    </source>
</evidence>
<dbReference type="InterPro" id="IPR006941">
    <property type="entry name" value="RNase_CAF1"/>
</dbReference>
<dbReference type="InterPro" id="IPR036397">
    <property type="entry name" value="RNaseH_sf"/>
</dbReference>
<dbReference type="InterPro" id="IPR036867">
    <property type="entry name" value="R3H_dom_sf"/>
</dbReference>
<gene>
    <name evidence="2" type="ORF">K7432_010043</name>
</gene>
<evidence type="ECO:0000313" key="2">
    <source>
        <dbReference type="EMBL" id="KAK9763357.1"/>
    </source>
</evidence>
<dbReference type="Pfam" id="PF04857">
    <property type="entry name" value="CAF1"/>
    <property type="match status" value="1"/>
</dbReference>
<dbReference type="Gene3D" id="3.30.1370.50">
    <property type="entry name" value="R3H-like domain"/>
    <property type="match status" value="1"/>
</dbReference>
<keyword evidence="3" id="KW-1185">Reference proteome</keyword>
<accession>A0ABR2WPB3</accession>
<comment type="caution">
    <text evidence="2">The sequence shown here is derived from an EMBL/GenBank/DDBJ whole genome shotgun (WGS) entry which is preliminary data.</text>
</comment>
<reference evidence="2 3" key="1">
    <citation type="submission" date="2023-04" db="EMBL/GenBank/DDBJ databases">
        <title>Genome of Basidiobolus ranarum AG-B5.</title>
        <authorList>
            <person name="Stajich J.E."/>
            <person name="Carter-House D."/>
            <person name="Gryganskyi A."/>
        </authorList>
    </citation>
    <scope>NUCLEOTIDE SEQUENCE [LARGE SCALE GENOMIC DNA]</scope>
    <source>
        <strain evidence="2 3">AG-B5</strain>
    </source>
</reference>
<evidence type="ECO:0000256" key="1">
    <source>
        <dbReference type="ARBA" id="ARBA00008372"/>
    </source>
</evidence>
<organism evidence="2 3">
    <name type="scientific">Basidiobolus ranarum</name>
    <dbReference type="NCBI Taxonomy" id="34480"/>
    <lineage>
        <taxon>Eukaryota</taxon>
        <taxon>Fungi</taxon>
        <taxon>Fungi incertae sedis</taxon>
        <taxon>Zoopagomycota</taxon>
        <taxon>Entomophthoromycotina</taxon>
        <taxon>Basidiobolomycetes</taxon>
        <taxon>Basidiobolales</taxon>
        <taxon>Basidiobolaceae</taxon>
        <taxon>Basidiobolus</taxon>
    </lineage>
</organism>
<name>A0ABR2WPB3_9FUNG</name>
<dbReference type="InterPro" id="IPR012337">
    <property type="entry name" value="RNaseH-like_sf"/>
</dbReference>
<comment type="similarity">
    <text evidence="1">Belongs to the CAF1 family.</text>
</comment>
<proteinExistence type="inferred from homology"/>
<dbReference type="PANTHER" id="PTHR15092">
    <property type="entry name" value="POLY A -SPECIFIC RIBONUCLEASE/TARGET OF EGR1, MEMBER 1"/>
    <property type="match status" value="1"/>
</dbReference>
<dbReference type="InterPro" id="IPR051181">
    <property type="entry name" value="CAF1_poly(A)_ribonucleases"/>
</dbReference>